<dbReference type="OrthoDB" id="3650339at2759"/>
<dbReference type="EMBL" id="ML993604">
    <property type="protein sequence ID" value="KAF2164330.1"/>
    <property type="molecule type" value="Genomic_DNA"/>
</dbReference>
<reference evidence="2" key="1">
    <citation type="journal article" date="2020" name="Stud. Mycol.">
        <title>101 Dothideomycetes genomes: a test case for predicting lifestyles and emergence of pathogens.</title>
        <authorList>
            <person name="Haridas S."/>
            <person name="Albert R."/>
            <person name="Binder M."/>
            <person name="Bloem J."/>
            <person name="Labutti K."/>
            <person name="Salamov A."/>
            <person name="Andreopoulos B."/>
            <person name="Baker S."/>
            <person name="Barry K."/>
            <person name="Bills G."/>
            <person name="Bluhm B."/>
            <person name="Cannon C."/>
            <person name="Castanera R."/>
            <person name="Culley D."/>
            <person name="Daum C."/>
            <person name="Ezra D."/>
            <person name="Gonzalez J."/>
            <person name="Henrissat B."/>
            <person name="Kuo A."/>
            <person name="Liang C."/>
            <person name="Lipzen A."/>
            <person name="Lutzoni F."/>
            <person name="Magnuson J."/>
            <person name="Mondo S."/>
            <person name="Nolan M."/>
            <person name="Ohm R."/>
            <person name="Pangilinan J."/>
            <person name="Park H.-J."/>
            <person name="Ramirez L."/>
            <person name="Alfaro M."/>
            <person name="Sun H."/>
            <person name="Tritt A."/>
            <person name="Yoshinaga Y."/>
            <person name="Zwiers L.-H."/>
            <person name="Turgeon B."/>
            <person name="Goodwin S."/>
            <person name="Spatafora J."/>
            <person name="Crous P."/>
            <person name="Grigoriev I."/>
        </authorList>
    </citation>
    <scope>NUCLEOTIDE SEQUENCE</scope>
    <source>
        <strain evidence="2">ATCC 36951</strain>
    </source>
</reference>
<sequence length="150" mass="16992">MASRKYRYESLNTERQQIRILKVHAASSSPTTTVNCTLSHVSLLDEPTLEYHTISYRWGNAQDRAYIIVDDRFLDIDAICINQQDPVERSQQVAMMAGIFSRTSSGYIWLGKEQESTSLAISGIKAIVDETRGECEDSRESDEALLDQQI</sequence>
<keyword evidence="3" id="KW-1185">Reference proteome</keyword>
<name>A0A6A6CDN8_ZASCE</name>
<evidence type="ECO:0000313" key="3">
    <source>
        <dbReference type="Proteomes" id="UP000799537"/>
    </source>
</evidence>
<evidence type="ECO:0000259" key="1">
    <source>
        <dbReference type="Pfam" id="PF06985"/>
    </source>
</evidence>
<gene>
    <name evidence="2" type="ORF">M409DRAFT_25209</name>
</gene>
<protein>
    <recommendedName>
        <fullName evidence="1">Heterokaryon incompatibility domain-containing protein</fullName>
    </recommendedName>
</protein>
<dbReference type="InterPro" id="IPR052895">
    <property type="entry name" value="HetReg/Transcr_Mod"/>
</dbReference>
<proteinExistence type="predicted"/>
<dbReference type="PANTHER" id="PTHR24148:SF79">
    <property type="entry name" value="HETEROKARYON INCOMPATIBILITY DOMAIN-CONTAINING PROTEIN"/>
    <property type="match status" value="1"/>
</dbReference>
<dbReference type="GeneID" id="54560862"/>
<dbReference type="AlphaFoldDB" id="A0A6A6CDN8"/>
<organism evidence="2 3">
    <name type="scientific">Zasmidium cellare ATCC 36951</name>
    <dbReference type="NCBI Taxonomy" id="1080233"/>
    <lineage>
        <taxon>Eukaryota</taxon>
        <taxon>Fungi</taxon>
        <taxon>Dikarya</taxon>
        <taxon>Ascomycota</taxon>
        <taxon>Pezizomycotina</taxon>
        <taxon>Dothideomycetes</taxon>
        <taxon>Dothideomycetidae</taxon>
        <taxon>Mycosphaerellales</taxon>
        <taxon>Mycosphaerellaceae</taxon>
        <taxon>Zasmidium</taxon>
    </lineage>
</organism>
<accession>A0A6A6CDN8</accession>
<dbReference type="Proteomes" id="UP000799537">
    <property type="component" value="Unassembled WGS sequence"/>
</dbReference>
<evidence type="ECO:0000313" key="2">
    <source>
        <dbReference type="EMBL" id="KAF2164330.1"/>
    </source>
</evidence>
<dbReference type="PANTHER" id="PTHR24148">
    <property type="entry name" value="ANKYRIN REPEAT DOMAIN-CONTAINING PROTEIN 39 HOMOLOG-RELATED"/>
    <property type="match status" value="1"/>
</dbReference>
<dbReference type="RefSeq" id="XP_033665219.1">
    <property type="nucleotide sequence ID" value="XM_033807590.1"/>
</dbReference>
<feature type="domain" description="Heterokaryon incompatibility" evidence="1">
    <location>
        <begin position="72"/>
        <end position="139"/>
    </location>
</feature>
<dbReference type="Pfam" id="PF06985">
    <property type="entry name" value="HET"/>
    <property type="match status" value="1"/>
</dbReference>
<dbReference type="InterPro" id="IPR010730">
    <property type="entry name" value="HET"/>
</dbReference>